<dbReference type="InterPro" id="IPR014710">
    <property type="entry name" value="RmlC-like_jellyroll"/>
</dbReference>
<proteinExistence type="predicted"/>
<sequence>MPEPQTRLFPPSHGVPNNPSLPVLIYKGALPADAGAMEAHIGANGWDCRWRDGIFDFHHFHSTAHEALAIARGHARVRLGGEDGAEVALHAGDVLVLPAGTGHMCLEASDDFLVVGAYPPGQDYEIEKPDEALTDRRLATIARVPLPSADPVGGRSGALVRLWKA</sequence>
<dbReference type="RefSeq" id="WP_247201761.1">
    <property type="nucleotide sequence ID" value="NZ_JALKCG010000006.1"/>
</dbReference>
<name>A0ABT0DPQ8_9HYPH</name>
<dbReference type="PANTHER" id="PTHR36448">
    <property type="entry name" value="BLR7373 PROTEIN"/>
    <property type="match status" value="1"/>
</dbReference>
<gene>
    <name evidence="2" type="ORF">MWN33_14550</name>
</gene>
<reference evidence="3" key="2">
    <citation type="submission" date="2023-07" db="EMBL/GenBank/DDBJ databases">
        <title>Ancylobacter moscoviensis sp. nov., facultatively methylotrophic bacteria from activated sludge and the reclassification of Starkeya novella (Starkey 1934) Kelly et al. 2000 as Ancylobacter novellus comb. nov., Starkeya koreensis Im et al. 2006 as Ancylobacter koreensis comb.nov., Angulomicrobium tetraedrale Vasil'eva et al. 1986 as Ancylobacter tetraedralis comb. nov., Angulomicrobium amanitiforme Fritz et al. 2004 as Ancylobacter amanitiformis comb. nov. and Methylorhabdus multivorans Doronina et al. 1996 as Ancylobacter multivorans comb. nov. and emended description of the genus Ancylobacter.</title>
        <authorList>
            <person name="Doronina N."/>
            <person name="Chemodurova A."/>
            <person name="Grouzdev D."/>
            <person name="Koziaeva V."/>
            <person name="Shi W."/>
            <person name="Wu L."/>
            <person name="Kaparullina E."/>
        </authorList>
    </citation>
    <scope>NUCLEOTIDE SEQUENCE [LARGE SCALE GENOMIC DNA]</scope>
    <source>
        <strain evidence="3">Jip08</strain>
    </source>
</reference>
<dbReference type="InterPro" id="IPR013096">
    <property type="entry name" value="Cupin_2"/>
</dbReference>
<dbReference type="InterPro" id="IPR047121">
    <property type="entry name" value="YjiB-like"/>
</dbReference>
<dbReference type="EMBL" id="JALKCG010000006">
    <property type="protein sequence ID" value="MCK0209253.1"/>
    <property type="molecule type" value="Genomic_DNA"/>
</dbReference>
<reference evidence="2 3" key="1">
    <citation type="submission" date="2022-04" db="EMBL/GenBank/DDBJ databases">
        <authorList>
            <person name="Grouzdev D.S."/>
            <person name="Pantiukh K.S."/>
            <person name="Krutkina M.S."/>
        </authorList>
    </citation>
    <scope>NUCLEOTIDE SEQUENCE [LARGE SCALE GENOMIC DNA]</scope>
    <source>
        <strain evidence="2 3">Jip08</strain>
    </source>
</reference>
<dbReference type="Gene3D" id="2.60.120.10">
    <property type="entry name" value="Jelly Rolls"/>
    <property type="match status" value="1"/>
</dbReference>
<feature type="domain" description="Cupin type-2" evidence="1">
    <location>
        <begin position="58"/>
        <end position="105"/>
    </location>
</feature>
<dbReference type="InterPro" id="IPR014500">
    <property type="entry name" value="UCP019307_cupin"/>
</dbReference>
<evidence type="ECO:0000313" key="2">
    <source>
        <dbReference type="EMBL" id="MCK0209253.1"/>
    </source>
</evidence>
<dbReference type="InterPro" id="IPR011051">
    <property type="entry name" value="RmlC_Cupin_sf"/>
</dbReference>
<comment type="caution">
    <text evidence="2">The sequence shown here is derived from an EMBL/GenBank/DDBJ whole genome shotgun (WGS) entry which is preliminary data.</text>
</comment>
<evidence type="ECO:0000259" key="1">
    <source>
        <dbReference type="Pfam" id="PF07883"/>
    </source>
</evidence>
<dbReference type="PIRSF" id="PIRSF019307">
    <property type="entry name" value="UCP019307"/>
    <property type="match status" value="1"/>
</dbReference>
<dbReference type="Pfam" id="PF07883">
    <property type="entry name" value="Cupin_2"/>
    <property type="match status" value="1"/>
</dbReference>
<dbReference type="CDD" id="cd02219">
    <property type="entry name" value="cupin_YjlB-like"/>
    <property type="match status" value="1"/>
</dbReference>
<dbReference type="SUPFAM" id="SSF51182">
    <property type="entry name" value="RmlC-like cupins"/>
    <property type="match status" value="1"/>
</dbReference>
<organism evidence="2 3">
    <name type="scientific">Ancylobacter koreensis</name>
    <dbReference type="NCBI Taxonomy" id="266121"/>
    <lineage>
        <taxon>Bacteria</taxon>
        <taxon>Pseudomonadati</taxon>
        <taxon>Pseudomonadota</taxon>
        <taxon>Alphaproteobacteria</taxon>
        <taxon>Hyphomicrobiales</taxon>
        <taxon>Xanthobacteraceae</taxon>
        <taxon>Ancylobacter</taxon>
    </lineage>
</organism>
<protein>
    <submittedName>
        <fullName evidence="2">Cupin domain-containing protein</fullName>
    </submittedName>
</protein>
<evidence type="ECO:0000313" key="3">
    <source>
        <dbReference type="Proteomes" id="UP001202867"/>
    </source>
</evidence>
<dbReference type="PANTHER" id="PTHR36448:SF2">
    <property type="entry name" value="CUPIN TYPE-1 DOMAIN-CONTAINING PROTEIN"/>
    <property type="match status" value="1"/>
</dbReference>
<keyword evidence="3" id="KW-1185">Reference proteome</keyword>
<dbReference type="Proteomes" id="UP001202867">
    <property type="component" value="Unassembled WGS sequence"/>
</dbReference>
<accession>A0ABT0DPQ8</accession>